<name>Q2IJK3_ANADE</name>
<dbReference type="PROSITE" id="PS51257">
    <property type="entry name" value="PROKAR_LIPOPROTEIN"/>
    <property type="match status" value="1"/>
</dbReference>
<organism evidence="1 2">
    <name type="scientific">Anaeromyxobacter dehalogenans (strain 2CP-C)</name>
    <dbReference type="NCBI Taxonomy" id="290397"/>
    <lineage>
        <taxon>Bacteria</taxon>
        <taxon>Pseudomonadati</taxon>
        <taxon>Myxococcota</taxon>
        <taxon>Myxococcia</taxon>
        <taxon>Myxococcales</taxon>
        <taxon>Cystobacterineae</taxon>
        <taxon>Anaeromyxobacteraceae</taxon>
        <taxon>Anaeromyxobacter</taxon>
    </lineage>
</organism>
<dbReference type="InterPro" id="IPR011990">
    <property type="entry name" value="TPR-like_helical_dom_sf"/>
</dbReference>
<dbReference type="KEGG" id="ade:Adeh_2066"/>
<dbReference type="AlphaFoldDB" id="Q2IJK3"/>
<dbReference type="RefSeq" id="WP_011421118.1">
    <property type="nucleotide sequence ID" value="NC_007760.1"/>
</dbReference>
<gene>
    <name evidence="1" type="ordered locus">Adeh_2066</name>
</gene>
<dbReference type="HOGENOM" id="CLU_035715_3_0_7"/>
<evidence type="ECO:0008006" key="3">
    <source>
        <dbReference type="Google" id="ProtNLM"/>
    </source>
</evidence>
<dbReference type="STRING" id="290397.Adeh_2066"/>
<dbReference type="eggNOG" id="COG3014">
    <property type="taxonomic scope" value="Bacteria"/>
</dbReference>
<dbReference type="OrthoDB" id="9769023at2"/>
<dbReference type="Proteomes" id="UP000001935">
    <property type="component" value="Chromosome"/>
</dbReference>
<sequence length="407" mass="43922">MRRARAAAIALGAVLGSGCAGDYVSRTRAMREAYQAGDHERAAALAGEEVRRGPERDRLLALLDQGMILHAGRRWEESLPVLARAERLAASLEAISVSEEGRALLENEQARAYRGEDFEKLMINVVQALNYAALGEDEDALVEVRRVDERLRKMVQEEKKPYQQLAVARYLGGVLWEDSGNPDSAYIDYADALRLAPELGPLAEPALRLARATGRADEADALAAARPALGADPLGAEEGQVVLVLEAGLSPEKRSSRQGAGPELLVVPVYVTRPWVRDAATLEAGARRADAVTVTSIEEVAQVHLSERIGRIAAKAVASTVLKGGVAAAVGEATDSEVLGWLTFLALTSTSEADRRSWLSLPAELQVARLRLPAGTHEVEIRSGGKVLRRTVAVRPGRVTLLVERRY</sequence>
<reference evidence="1 2" key="1">
    <citation type="submission" date="2006-01" db="EMBL/GenBank/DDBJ databases">
        <title>Complete sequence of Anaeromyxobacter dehalogenans 2CP-C.</title>
        <authorList>
            <consortium name="US DOE Joint Genome Institute"/>
            <person name="Copeland A."/>
            <person name="Lucas S."/>
            <person name="Lapidus A."/>
            <person name="Barry K."/>
            <person name="Detter J.C."/>
            <person name="Glavina T."/>
            <person name="Hammon N."/>
            <person name="Israni S."/>
            <person name="Pitluck S."/>
            <person name="Brettin T."/>
            <person name="Bruce D."/>
            <person name="Han C."/>
            <person name="Tapia R."/>
            <person name="Gilna P."/>
            <person name="Kiss H."/>
            <person name="Schmutz J."/>
            <person name="Larimer F."/>
            <person name="Land M."/>
            <person name="Kyrpides N."/>
            <person name="Anderson I."/>
            <person name="Sanford R.A."/>
            <person name="Ritalahti K.M."/>
            <person name="Thomas H.S."/>
            <person name="Kirby J.R."/>
            <person name="Zhulin I.B."/>
            <person name="Loeffler F.E."/>
            <person name="Richardson P."/>
        </authorList>
    </citation>
    <scope>NUCLEOTIDE SEQUENCE [LARGE SCALE GENOMIC DNA]</scope>
    <source>
        <strain evidence="1 2">2CP-C</strain>
    </source>
</reference>
<proteinExistence type="predicted"/>
<dbReference type="EMBL" id="CP000251">
    <property type="protein sequence ID" value="ABC81836.1"/>
    <property type="molecule type" value="Genomic_DNA"/>
</dbReference>
<accession>Q2IJK3</accession>
<dbReference type="SUPFAM" id="SSF48452">
    <property type="entry name" value="TPR-like"/>
    <property type="match status" value="1"/>
</dbReference>
<evidence type="ECO:0000313" key="2">
    <source>
        <dbReference type="Proteomes" id="UP000001935"/>
    </source>
</evidence>
<evidence type="ECO:0000313" key="1">
    <source>
        <dbReference type="EMBL" id="ABC81836.1"/>
    </source>
</evidence>
<protein>
    <recommendedName>
        <fullName evidence="3">Tetratricopeptide repeat protein</fullName>
    </recommendedName>
</protein>